<proteinExistence type="predicted"/>
<evidence type="ECO:0000313" key="1">
    <source>
        <dbReference type="EMBL" id="MBN3578424.1"/>
    </source>
</evidence>
<dbReference type="RefSeq" id="WP_206370091.1">
    <property type="nucleotide sequence ID" value="NZ_CAWPTM010000051.1"/>
</dbReference>
<dbReference type="EMBL" id="JAFHLB010000014">
    <property type="protein sequence ID" value="MBN3578424.1"/>
    <property type="molecule type" value="Genomic_DNA"/>
</dbReference>
<reference evidence="1 2" key="1">
    <citation type="submission" date="2021-02" db="EMBL/GenBank/DDBJ databases">
        <title>Draft Genome Sequences of 5 Vibrio neptunius Strains Isolated From of Bivalve Hatcheries.</title>
        <authorList>
            <person name="Galvis F."/>
            <person name="Barja J.L."/>
            <person name="Lemos M.L."/>
            <person name="Balado M."/>
        </authorList>
    </citation>
    <scope>NUCLEOTIDE SEQUENCE [LARGE SCALE GENOMIC DNA]</scope>
    <source>
        <strain evidence="1 2">PP-145.98</strain>
    </source>
</reference>
<evidence type="ECO:0000313" key="2">
    <source>
        <dbReference type="Proteomes" id="UP000779070"/>
    </source>
</evidence>
<organism evidence="1 2">
    <name type="scientific">Vibrio neptunius</name>
    <dbReference type="NCBI Taxonomy" id="170651"/>
    <lineage>
        <taxon>Bacteria</taxon>
        <taxon>Pseudomonadati</taxon>
        <taxon>Pseudomonadota</taxon>
        <taxon>Gammaproteobacteria</taxon>
        <taxon>Vibrionales</taxon>
        <taxon>Vibrionaceae</taxon>
        <taxon>Vibrio</taxon>
    </lineage>
</organism>
<gene>
    <name evidence="1" type="ORF">JYA62_12205</name>
</gene>
<dbReference type="Proteomes" id="UP000779070">
    <property type="component" value="Unassembled WGS sequence"/>
</dbReference>
<comment type="caution">
    <text evidence="1">The sequence shown here is derived from an EMBL/GenBank/DDBJ whole genome shotgun (WGS) entry which is preliminary data.</text>
</comment>
<accession>A0ABS3A3J9</accession>
<sequence length="70" mass="7792">MAKVLKIGAIFIALWAALSYVVYPAFEWYESTRPPFGSSPEDSYSSIQGTKPKDAKVKAYGTFLWALQQA</sequence>
<protein>
    <submittedName>
        <fullName evidence="1">Uncharacterized protein</fullName>
    </submittedName>
</protein>
<keyword evidence="2" id="KW-1185">Reference proteome</keyword>
<name>A0ABS3A3J9_9VIBR</name>